<feature type="compositionally biased region" description="Basic and acidic residues" evidence="4">
    <location>
        <begin position="39"/>
        <end position="65"/>
    </location>
</feature>
<name>A0A1X9LH08_9MICO</name>
<evidence type="ECO:0000256" key="1">
    <source>
        <dbReference type="ARBA" id="ARBA00023015"/>
    </source>
</evidence>
<dbReference type="PANTHER" id="PTHR33164">
    <property type="entry name" value="TRANSCRIPTIONAL REGULATOR, MARR FAMILY"/>
    <property type="match status" value="1"/>
</dbReference>
<keyword evidence="1" id="KW-0805">Transcription regulation</keyword>
<organism evidence="6 7">
    <name type="scientific">Cnuibacter physcomitrellae</name>
    <dbReference type="NCBI Taxonomy" id="1619308"/>
    <lineage>
        <taxon>Bacteria</taxon>
        <taxon>Bacillati</taxon>
        <taxon>Actinomycetota</taxon>
        <taxon>Actinomycetes</taxon>
        <taxon>Micrococcales</taxon>
        <taxon>Microbacteriaceae</taxon>
        <taxon>Cnuibacter</taxon>
    </lineage>
</organism>
<feature type="compositionally biased region" description="Basic and acidic residues" evidence="4">
    <location>
        <begin position="236"/>
        <end position="261"/>
    </location>
</feature>
<proteinExistence type="predicted"/>
<feature type="compositionally biased region" description="Basic and acidic residues" evidence="4">
    <location>
        <begin position="163"/>
        <end position="177"/>
    </location>
</feature>
<feature type="compositionally biased region" description="Basic and acidic residues" evidence="4">
    <location>
        <begin position="293"/>
        <end position="318"/>
    </location>
</feature>
<keyword evidence="3" id="KW-0804">Transcription</keyword>
<reference evidence="6 7" key="1">
    <citation type="submission" date="2017-04" db="EMBL/GenBank/DDBJ databases">
        <authorList>
            <person name="Afonso C.L."/>
            <person name="Miller P.J."/>
            <person name="Scott M.A."/>
            <person name="Spackman E."/>
            <person name="Goraichik I."/>
            <person name="Dimitrov K.M."/>
            <person name="Suarez D.L."/>
            <person name="Swayne D.E."/>
        </authorList>
    </citation>
    <scope>NUCLEOTIDE SEQUENCE [LARGE SCALE GENOMIC DNA]</scope>
    <source>
        <strain evidence="7">XA(T)</strain>
    </source>
</reference>
<accession>A0A1X9LH08</accession>
<dbReference type="SMART" id="SM00347">
    <property type="entry name" value="HTH_MARR"/>
    <property type="match status" value="1"/>
</dbReference>
<dbReference type="InterPro" id="IPR036390">
    <property type="entry name" value="WH_DNA-bd_sf"/>
</dbReference>
<protein>
    <recommendedName>
        <fullName evidence="5">HTH marR-type domain-containing protein</fullName>
    </recommendedName>
</protein>
<dbReference type="Pfam" id="PF12802">
    <property type="entry name" value="MarR_2"/>
    <property type="match status" value="1"/>
</dbReference>
<dbReference type="InterPro" id="IPR036388">
    <property type="entry name" value="WH-like_DNA-bd_sf"/>
</dbReference>
<feature type="compositionally biased region" description="Basic and acidic residues" evidence="4">
    <location>
        <begin position="192"/>
        <end position="219"/>
    </location>
</feature>
<dbReference type="STRING" id="1619308.B5808_03650"/>
<feature type="region of interest" description="Disordered" evidence="4">
    <location>
        <begin position="24"/>
        <end position="327"/>
    </location>
</feature>
<keyword evidence="2" id="KW-0238">DNA-binding</keyword>
<keyword evidence="7" id="KW-1185">Reference proteome</keyword>
<feature type="domain" description="HTH marR-type" evidence="5">
    <location>
        <begin position="365"/>
        <end position="500"/>
    </location>
</feature>
<evidence type="ECO:0000259" key="5">
    <source>
        <dbReference type="PROSITE" id="PS50995"/>
    </source>
</evidence>
<sequence>MRRNPFQRQSFCLPRIRLLFAPVRGTNEQCPGSAPTGRPGDDRRERGLTEEHARGHEAEAHHLTRGEGLAGQHRAQDDPGGGVEQPDEADDARIEVLQAAEPAREGDRAGHDAHEGEPAEGDRVDGGWSALDQERRRQEDQASRDQLPGGQRQRVDAVAPAARQHEPDGGHQHRGEGGCEAPAVDRSAAAGQHDDDAGDPQRRSDHRRDGGTLGEERPAQQHQRHGGQRHHRRGDARREQLSRDVDESEEGAHVEGAEHQRAPPPGSARKSSGHGEQDQPGGECPQCSAPERVAVREEVEGDEVRRPPRDGRHGRDRGPTPSSFHGRYFTFRGRYCRGVSDEAPDRVARIQEEWRRERPDLDPSPQGVIGRLHRTAGLLTDELVEVYSAHGLGEGDFDVLATLRRAGEPFERAPGDLAEHTMVTSGAMSKRIDRLEAAGLVTRRASETDGRGRVVALTARGREVIDAAFADHLANERRLVAMLDPDDRAALERILAGWLRSLGGD</sequence>
<dbReference type="GO" id="GO:0003700">
    <property type="term" value="F:DNA-binding transcription factor activity"/>
    <property type="evidence" value="ECO:0007669"/>
    <property type="project" value="InterPro"/>
</dbReference>
<evidence type="ECO:0000313" key="7">
    <source>
        <dbReference type="Proteomes" id="UP000192775"/>
    </source>
</evidence>
<dbReference type="InterPro" id="IPR011991">
    <property type="entry name" value="ArsR-like_HTH"/>
</dbReference>
<evidence type="ECO:0000256" key="3">
    <source>
        <dbReference type="ARBA" id="ARBA00023163"/>
    </source>
</evidence>
<dbReference type="EMBL" id="CP020715">
    <property type="protein sequence ID" value="ARJ04417.1"/>
    <property type="molecule type" value="Genomic_DNA"/>
</dbReference>
<feature type="compositionally biased region" description="Basic and acidic residues" evidence="4">
    <location>
        <begin position="132"/>
        <end position="143"/>
    </location>
</feature>
<dbReference type="InterPro" id="IPR000835">
    <property type="entry name" value="HTH_MarR-typ"/>
</dbReference>
<gene>
    <name evidence="6" type="ORF">B5808_03650</name>
</gene>
<dbReference type="AlphaFoldDB" id="A0A1X9LH08"/>
<evidence type="ECO:0000256" key="4">
    <source>
        <dbReference type="SAM" id="MobiDB-lite"/>
    </source>
</evidence>
<dbReference type="SUPFAM" id="SSF46785">
    <property type="entry name" value="Winged helix' DNA-binding domain"/>
    <property type="match status" value="1"/>
</dbReference>
<dbReference type="Proteomes" id="UP000192775">
    <property type="component" value="Chromosome"/>
</dbReference>
<dbReference type="PROSITE" id="PS01117">
    <property type="entry name" value="HTH_MARR_1"/>
    <property type="match status" value="1"/>
</dbReference>
<feature type="compositionally biased region" description="Basic and acidic residues" evidence="4">
    <location>
        <begin position="102"/>
        <end position="125"/>
    </location>
</feature>
<dbReference type="Gene3D" id="1.10.10.10">
    <property type="entry name" value="Winged helix-like DNA-binding domain superfamily/Winged helix DNA-binding domain"/>
    <property type="match status" value="1"/>
</dbReference>
<dbReference type="GO" id="GO:0006950">
    <property type="term" value="P:response to stress"/>
    <property type="evidence" value="ECO:0007669"/>
    <property type="project" value="TreeGrafter"/>
</dbReference>
<evidence type="ECO:0000256" key="2">
    <source>
        <dbReference type="ARBA" id="ARBA00023125"/>
    </source>
</evidence>
<dbReference type="CDD" id="cd00090">
    <property type="entry name" value="HTH_ARSR"/>
    <property type="match status" value="1"/>
</dbReference>
<dbReference type="PANTHER" id="PTHR33164:SF104">
    <property type="entry name" value="TRANSCRIPTIONAL REGULATORY PROTEIN"/>
    <property type="match status" value="1"/>
</dbReference>
<feature type="compositionally biased region" description="Basic residues" evidence="4">
    <location>
        <begin position="222"/>
        <end position="235"/>
    </location>
</feature>
<dbReference type="KEGG" id="cphy:B5808_03650"/>
<dbReference type="InterPro" id="IPR039422">
    <property type="entry name" value="MarR/SlyA-like"/>
</dbReference>
<dbReference type="PROSITE" id="PS50995">
    <property type="entry name" value="HTH_MARR_2"/>
    <property type="match status" value="1"/>
</dbReference>
<evidence type="ECO:0000313" key="6">
    <source>
        <dbReference type="EMBL" id="ARJ04417.1"/>
    </source>
</evidence>
<dbReference type="InterPro" id="IPR023187">
    <property type="entry name" value="Tscrpt_reg_MarR-type_CS"/>
</dbReference>
<dbReference type="GO" id="GO:0003677">
    <property type="term" value="F:DNA binding"/>
    <property type="evidence" value="ECO:0007669"/>
    <property type="project" value="UniProtKB-KW"/>
</dbReference>